<feature type="compositionally biased region" description="Low complexity" evidence="11">
    <location>
        <begin position="559"/>
        <end position="586"/>
    </location>
</feature>
<dbReference type="Gene3D" id="3.20.20.80">
    <property type="entry name" value="Glycosidases"/>
    <property type="match status" value="1"/>
</dbReference>
<keyword evidence="5 10" id="KW-0040">ANK repeat</keyword>
<reference evidence="13 14" key="1">
    <citation type="journal article" date="2024" name="Nat. Commun.">
        <title>Phylogenomics reveals the evolutionary origins of lichenization in chlorophyte algae.</title>
        <authorList>
            <person name="Puginier C."/>
            <person name="Libourel C."/>
            <person name="Otte J."/>
            <person name="Skaloud P."/>
            <person name="Haon M."/>
            <person name="Grisel S."/>
            <person name="Petersen M."/>
            <person name="Berrin J.G."/>
            <person name="Delaux P.M."/>
            <person name="Dal Grande F."/>
            <person name="Keller J."/>
        </authorList>
    </citation>
    <scope>NUCLEOTIDE SEQUENCE [LARGE SCALE GENOMIC DNA]</scope>
    <source>
        <strain evidence="13 14">SAG 2043</strain>
    </source>
</reference>
<feature type="repeat" description="ANK" evidence="10">
    <location>
        <begin position="700"/>
        <end position="732"/>
    </location>
</feature>
<dbReference type="SUPFAM" id="SSF48403">
    <property type="entry name" value="Ankyrin repeat"/>
    <property type="match status" value="1"/>
</dbReference>
<dbReference type="PROSITE" id="PS51437">
    <property type="entry name" value="CG_1"/>
    <property type="match status" value="1"/>
</dbReference>
<keyword evidence="4" id="KW-0378">Hydrolase</keyword>
<feature type="region of interest" description="Disordered" evidence="11">
    <location>
        <begin position="1009"/>
        <end position="1041"/>
    </location>
</feature>
<feature type="compositionally biased region" description="Polar residues" evidence="11">
    <location>
        <begin position="823"/>
        <end position="832"/>
    </location>
</feature>
<dbReference type="SMART" id="SM01076">
    <property type="entry name" value="CG-1"/>
    <property type="match status" value="1"/>
</dbReference>
<dbReference type="GO" id="GO:0000272">
    <property type="term" value="P:polysaccharide catabolic process"/>
    <property type="evidence" value="ECO:0007669"/>
    <property type="project" value="InterPro"/>
</dbReference>
<dbReference type="PROSITE" id="PS50088">
    <property type="entry name" value="ANK_REPEAT"/>
    <property type="match status" value="1"/>
</dbReference>
<dbReference type="Gene3D" id="2.60.40.10">
    <property type="entry name" value="Immunoglobulins"/>
    <property type="match status" value="1"/>
</dbReference>
<feature type="region of interest" description="Disordered" evidence="11">
    <location>
        <begin position="1"/>
        <end position="35"/>
    </location>
</feature>
<dbReference type="Pfam" id="PF12796">
    <property type="entry name" value="Ank_2"/>
    <property type="match status" value="1"/>
</dbReference>
<dbReference type="InterPro" id="IPR014756">
    <property type="entry name" value="Ig_E-set"/>
</dbReference>
<comment type="caution">
    <text evidence="13">The sequence shown here is derived from an EMBL/GenBank/DDBJ whole genome shotgun (WGS) entry which is preliminary data.</text>
</comment>
<evidence type="ECO:0000256" key="9">
    <source>
        <dbReference type="ARBA" id="ARBA00023295"/>
    </source>
</evidence>
<feature type="region of interest" description="Disordered" evidence="11">
    <location>
        <begin position="800"/>
        <end position="847"/>
    </location>
</feature>
<dbReference type="GO" id="GO:0006357">
    <property type="term" value="P:regulation of transcription by RNA polymerase II"/>
    <property type="evidence" value="ECO:0007669"/>
    <property type="project" value="TreeGrafter"/>
</dbReference>
<gene>
    <name evidence="13" type="ORF">WJX72_009412</name>
</gene>
<feature type="domain" description="CG-1" evidence="12">
    <location>
        <begin position="36"/>
        <end position="163"/>
    </location>
</feature>
<dbReference type="PROSITE" id="PS50096">
    <property type="entry name" value="IQ"/>
    <property type="match status" value="1"/>
</dbReference>
<dbReference type="PANTHER" id="PTHR23335">
    <property type="entry name" value="CALMODULIN-BINDING TRANSCRIPTION ACTIVATOR CAMTA"/>
    <property type="match status" value="1"/>
</dbReference>
<sequence>MEARESAEHGLRSSSRPAPKGAAPLDPKDPSYPPKIREVLAKGQTTWLKNTEVCDLLLNFQAYNMRVSRDPPLQPPGGSLFLYDRRAVRFFRKDRHNWRKKADGKTVRETHEKLKVGNVDMLNCYYAHADQDDSLQRRCYWLLESDEDIVLVHYLNVEPFDDQNPAMQRMQRAPSDTLLGLDPILPGWDELAPGHSMEAALPLGLDWRGGSFLKDETAFPAMQQQPGEYVSPFARAPTPGESGRASPASAMDQDGNGEDEDGAAEIKAKHQAFKTSKALALEQELCNLDRQVMEQLMSRRPTPGMATNPHMALVDEQVRAWENQINELESSSAQIAPMRVEARPGMIVEQLSGDLKHSSEDSADPAGRQSPSQSSQDDMAVPVRSTGRAHDRMEDTASRAQNPLEAQVAFRPDMVVGLRSGVKHQGSVSRRAFELLDYTPDWDFCVGGAKMIISGAMQEENNMQDGAAQLFVSFDGQEVPAKILGPGVLRCHVPPHEPGSIKVVVTRGDGKPCSKSFAFEYRLLPRSARGNEERTVDALSDRDLQGRLINMLLGSRRAATGTTSDAGTSSHTSANTASGKAGASSDGSRERQRASGTGDAALDQQVDDMEHLDEEKRERLLMTLLEREMKRFIAEVLKQKDAAQKQSAGTGRSDRSVELLVNQLSPAGVALLHYCAALGFDWAVLMLLSVGANIALKDAWGYQPLHWAAARGQEATVAMLVARNAQPTAMTFPTESQPALTAADLASQNGHSGIAAYLAEVALNQSLQKMHMATSTDSQAGSGAPSADGTGRAVITMQRKRSRHHDYLDDVLGSPFGAKPSMSAESAGSQRGQPEAGPEASSGKQPDELDATAVAAAAKKAAEMIQAANRRFAQRRTVRDTRRQRLQKREDAALARIQDSVKTWTDVQTIADTQVLSDTRQPPDPLLLRYLHLGKRITRLNTTLRCTLQAPASGGSDSEKKEAENEHEEVSDGRRGHSGELEDYGSDTDVQMCRSNSLLTMHQARRALRSGRGGGIGGARPERRPRRPASAALPHIPTSPDMDTHVAVHHVEGIVRSPAARAQYLRLKEATSHLAFIVDCRPFYIAGFNAHDLVAKSLITPQTHETEGNKTGRMIIRELFAKAAAANLNVVRTCAHTTNPHHPLQASPGMYNEDVFEGLDFIVEEARLHGLRVIISFADNWKLAGGVDEFVDWSNTAPKRTRMRPSDEVGDADFTVQDDATQEYEVRRHALFFSDQDSREMYKDHVRAVVERRNTINKRVYRDDPTIMAWGLLNEPRCESWKVDGCEEHLQAWIEEMSAYVKGLDPHHLVTIGEEGFWAEDVPQAASNPADWAGQTGQNFTINHMPATIDFATVHVWPDQWQQESAEFHVKWLTAHMKDAEYVLGKPLLVEEFGKKLMGQDKVGTGFSASAIEKLRNPVFKTTHAVVEAALRSGRALQGSLFWRWDVAVYKGAGQADYGVRTIDSTFDLVTSHASLIKRHMLNAAPDASCRLGCWVGEVTQSADGIGIDRRCSREASVCEALQASRPNRTPTSTSNVGLSVKEDAPQVFTDETTCCQAGLGAFRQGCANNVL</sequence>
<feature type="compositionally biased region" description="Basic and acidic residues" evidence="11">
    <location>
        <begin position="957"/>
        <end position="980"/>
    </location>
</feature>
<feature type="compositionally biased region" description="Basic and acidic residues" evidence="11">
    <location>
        <begin position="388"/>
        <end position="397"/>
    </location>
</feature>
<accession>A0AAW1QFW3</accession>
<evidence type="ECO:0000256" key="6">
    <source>
        <dbReference type="ARBA" id="ARBA00023159"/>
    </source>
</evidence>
<dbReference type="Proteomes" id="UP001489004">
    <property type="component" value="Unassembled WGS sequence"/>
</dbReference>
<dbReference type="SUPFAM" id="SSF81296">
    <property type="entry name" value="E set domains"/>
    <property type="match status" value="1"/>
</dbReference>
<evidence type="ECO:0000256" key="5">
    <source>
        <dbReference type="ARBA" id="ARBA00023043"/>
    </source>
</evidence>
<dbReference type="InterPro" id="IPR002110">
    <property type="entry name" value="Ankyrin_rpt"/>
</dbReference>
<dbReference type="GO" id="GO:0005634">
    <property type="term" value="C:nucleus"/>
    <property type="evidence" value="ECO:0007669"/>
    <property type="project" value="UniProtKB-SubCell"/>
</dbReference>
<evidence type="ECO:0000256" key="8">
    <source>
        <dbReference type="ARBA" id="ARBA00023242"/>
    </source>
</evidence>
<dbReference type="GO" id="GO:0003712">
    <property type="term" value="F:transcription coregulator activity"/>
    <property type="evidence" value="ECO:0007669"/>
    <property type="project" value="TreeGrafter"/>
</dbReference>
<evidence type="ECO:0000259" key="12">
    <source>
        <dbReference type="PROSITE" id="PS51437"/>
    </source>
</evidence>
<dbReference type="PANTHER" id="PTHR23335:SF1">
    <property type="entry name" value="CALMODULIN-BINDING TRANSCRIPTION ACTIVATOR, ISOFORM F"/>
    <property type="match status" value="1"/>
</dbReference>
<evidence type="ECO:0000313" key="13">
    <source>
        <dbReference type="EMBL" id="KAK9820358.1"/>
    </source>
</evidence>
<evidence type="ECO:0000256" key="11">
    <source>
        <dbReference type="SAM" id="MobiDB-lite"/>
    </source>
</evidence>
<proteinExistence type="inferred from homology"/>
<dbReference type="InterPro" id="IPR013783">
    <property type="entry name" value="Ig-like_fold"/>
</dbReference>
<comment type="similarity">
    <text evidence="3">Belongs to the CAMTA family.</text>
</comment>
<dbReference type="InterPro" id="IPR036770">
    <property type="entry name" value="Ankyrin_rpt-contain_sf"/>
</dbReference>
<comment type="subcellular location">
    <subcellularLocation>
        <location evidence="1">Nucleus</location>
    </subcellularLocation>
</comment>
<evidence type="ECO:0000313" key="14">
    <source>
        <dbReference type="Proteomes" id="UP001489004"/>
    </source>
</evidence>
<dbReference type="Gene3D" id="1.25.40.20">
    <property type="entry name" value="Ankyrin repeat-containing domain"/>
    <property type="match status" value="1"/>
</dbReference>
<feature type="compositionally biased region" description="Basic and acidic residues" evidence="11">
    <location>
        <begin position="1"/>
        <end position="11"/>
    </location>
</feature>
<comment type="similarity">
    <text evidence="2">Belongs to the glycosyl hydrolase 5 (cellulase A) family.</text>
</comment>
<keyword evidence="7" id="KW-0804">Transcription</keyword>
<dbReference type="GO" id="GO:0003690">
    <property type="term" value="F:double-stranded DNA binding"/>
    <property type="evidence" value="ECO:0007669"/>
    <property type="project" value="TreeGrafter"/>
</dbReference>
<keyword evidence="6" id="KW-0010">Activator</keyword>
<keyword evidence="14" id="KW-1185">Reference proteome</keyword>
<keyword evidence="9" id="KW-0326">Glycosidase</keyword>
<evidence type="ECO:0000256" key="1">
    <source>
        <dbReference type="ARBA" id="ARBA00004123"/>
    </source>
</evidence>
<dbReference type="InterPro" id="IPR017853">
    <property type="entry name" value="GH"/>
</dbReference>
<organism evidence="13 14">
    <name type="scientific">[Myrmecia] bisecta</name>
    <dbReference type="NCBI Taxonomy" id="41462"/>
    <lineage>
        <taxon>Eukaryota</taxon>
        <taxon>Viridiplantae</taxon>
        <taxon>Chlorophyta</taxon>
        <taxon>core chlorophytes</taxon>
        <taxon>Trebouxiophyceae</taxon>
        <taxon>Trebouxiales</taxon>
        <taxon>Trebouxiaceae</taxon>
        <taxon>Myrmecia</taxon>
    </lineage>
</organism>
<evidence type="ECO:0000256" key="10">
    <source>
        <dbReference type="PROSITE-ProRule" id="PRU00023"/>
    </source>
</evidence>
<dbReference type="EMBL" id="JALJOR010000003">
    <property type="protein sequence ID" value="KAK9820358.1"/>
    <property type="molecule type" value="Genomic_DNA"/>
</dbReference>
<dbReference type="GO" id="GO:0004553">
    <property type="term" value="F:hydrolase activity, hydrolyzing O-glycosyl compounds"/>
    <property type="evidence" value="ECO:0007669"/>
    <property type="project" value="InterPro"/>
</dbReference>
<dbReference type="Pfam" id="PF26410">
    <property type="entry name" value="GH5_mannosidase"/>
    <property type="match status" value="1"/>
</dbReference>
<feature type="region of interest" description="Disordered" evidence="11">
    <location>
        <begin position="559"/>
        <end position="609"/>
    </location>
</feature>
<evidence type="ECO:0000256" key="4">
    <source>
        <dbReference type="ARBA" id="ARBA00022801"/>
    </source>
</evidence>
<feature type="region of interest" description="Disordered" evidence="11">
    <location>
        <begin position="234"/>
        <end position="262"/>
    </location>
</feature>
<dbReference type="Pfam" id="PF01833">
    <property type="entry name" value="TIG"/>
    <property type="match status" value="1"/>
</dbReference>
<protein>
    <recommendedName>
        <fullName evidence="12">CG-1 domain-containing protein</fullName>
    </recommendedName>
</protein>
<dbReference type="InterPro" id="IPR001547">
    <property type="entry name" value="Glyco_hydro_5"/>
</dbReference>
<feature type="region of interest" description="Disordered" evidence="11">
    <location>
        <begin position="354"/>
        <end position="401"/>
    </location>
</feature>
<feature type="region of interest" description="Disordered" evidence="11">
    <location>
        <begin position="949"/>
        <end position="987"/>
    </location>
</feature>
<dbReference type="Pfam" id="PF03859">
    <property type="entry name" value="CG-1"/>
    <property type="match status" value="1"/>
</dbReference>
<dbReference type="InterPro" id="IPR005559">
    <property type="entry name" value="CG-1_dom"/>
</dbReference>
<evidence type="ECO:0000256" key="2">
    <source>
        <dbReference type="ARBA" id="ARBA00005641"/>
    </source>
</evidence>
<evidence type="ECO:0000256" key="3">
    <source>
        <dbReference type="ARBA" id="ARBA00008267"/>
    </source>
</evidence>
<keyword evidence="8" id="KW-0539">Nucleus</keyword>
<dbReference type="InterPro" id="IPR002909">
    <property type="entry name" value="IPT_dom"/>
</dbReference>
<name>A0AAW1QFW3_9CHLO</name>
<dbReference type="SUPFAM" id="SSF51445">
    <property type="entry name" value="(Trans)glycosidases"/>
    <property type="match status" value="1"/>
</dbReference>
<evidence type="ECO:0000256" key="7">
    <source>
        <dbReference type="ARBA" id="ARBA00023163"/>
    </source>
</evidence>